<comment type="similarity">
    <text evidence="2">Belongs to the AB hydrolase superfamily. FUS2 hydrolase family.</text>
</comment>
<evidence type="ECO:0000256" key="2">
    <source>
        <dbReference type="ARBA" id="ARBA00038115"/>
    </source>
</evidence>
<dbReference type="RefSeq" id="WP_147646216.1">
    <property type="nucleotide sequence ID" value="NZ_CP042806.1"/>
</dbReference>
<dbReference type="SUPFAM" id="SSF53474">
    <property type="entry name" value="alpha/beta-Hydrolases"/>
    <property type="match status" value="1"/>
</dbReference>
<reference evidence="5 6" key="1">
    <citation type="submission" date="2019-08" db="EMBL/GenBank/DDBJ databases">
        <title>Complete genome sequence of Terriglobus albidus strain ORNL.</title>
        <authorList>
            <person name="Podar M."/>
        </authorList>
    </citation>
    <scope>NUCLEOTIDE SEQUENCE [LARGE SCALE GENOMIC DNA]</scope>
    <source>
        <strain evidence="5 6">ORNL</strain>
    </source>
</reference>
<evidence type="ECO:0000256" key="3">
    <source>
        <dbReference type="SAM" id="SignalP"/>
    </source>
</evidence>
<dbReference type="Proteomes" id="UP000321820">
    <property type="component" value="Chromosome"/>
</dbReference>
<proteinExistence type="inferred from homology"/>
<dbReference type="Pfam" id="PF00561">
    <property type="entry name" value="Abhydrolase_1"/>
    <property type="match status" value="1"/>
</dbReference>
<evidence type="ECO:0000256" key="1">
    <source>
        <dbReference type="ARBA" id="ARBA00022801"/>
    </source>
</evidence>
<dbReference type="PANTHER" id="PTHR22946:SF9">
    <property type="entry name" value="POLYKETIDE TRANSFERASE AF380"/>
    <property type="match status" value="1"/>
</dbReference>
<evidence type="ECO:0000259" key="4">
    <source>
        <dbReference type="Pfam" id="PF00561"/>
    </source>
</evidence>
<dbReference type="InterPro" id="IPR000073">
    <property type="entry name" value="AB_hydrolase_1"/>
</dbReference>
<keyword evidence="1 5" id="KW-0378">Hydrolase</keyword>
<organism evidence="5 6">
    <name type="scientific">Terriglobus albidus</name>
    <dbReference type="NCBI Taxonomy" id="1592106"/>
    <lineage>
        <taxon>Bacteria</taxon>
        <taxon>Pseudomonadati</taxon>
        <taxon>Acidobacteriota</taxon>
        <taxon>Terriglobia</taxon>
        <taxon>Terriglobales</taxon>
        <taxon>Acidobacteriaceae</taxon>
        <taxon>Terriglobus</taxon>
    </lineage>
</organism>
<dbReference type="EMBL" id="CP042806">
    <property type="protein sequence ID" value="QEE27020.1"/>
    <property type="molecule type" value="Genomic_DNA"/>
</dbReference>
<sequence length="299" mass="31753">MQRLLALLFALALSVSLAASQAAAQQSAISADPPIDHAHPATMESVQIPSHGALLNGLVYIAAGAGPHPVALLLHGFPGNERNLDLAQTLRRVGWDVVYFNYRGAWGTPGEFSFAHCIEDAQAAIAWVREPAVATRLRANPSQLVLMGHSMGGFVANEVAARTPGIKAVVTMSAANMGMEAIRQVPPQARNIAVTKVAEHLAKEGMAPLAGCTPESLAKELAANLTQWDFPTLAPKLTKTPYLILTSDDGLAPSNDAFAAALKSSGNTQVATKHFTTDHSYSDQRIALQRTILDWLAKL</sequence>
<dbReference type="OrthoDB" id="53505at2"/>
<feature type="signal peptide" evidence="3">
    <location>
        <begin position="1"/>
        <end position="24"/>
    </location>
</feature>
<protein>
    <submittedName>
        <fullName evidence="5">Alpha/beta fold hydrolase</fullName>
    </submittedName>
</protein>
<feature type="domain" description="AB hydrolase-1" evidence="4">
    <location>
        <begin position="72"/>
        <end position="188"/>
    </location>
</feature>
<keyword evidence="3" id="KW-0732">Signal</keyword>
<accession>A0A5B9E8V9</accession>
<dbReference type="AlphaFoldDB" id="A0A5B9E8V9"/>
<evidence type="ECO:0000313" key="6">
    <source>
        <dbReference type="Proteomes" id="UP000321820"/>
    </source>
</evidence>
<keyword evidence="6" id="KW-1185">Reference proteome</keyword>
<dbReference type="Gene3D" id="3.40.50.1820">
    <property type="entry name" value="alpha/beta hydrolase"/>
    <property type="match status" value="1"/>
</dbReference>
<dbReference type="PANTHER" id="PTHR22946">
    <property type="entry name" value="DIENELACTONE HYDROLASE DOMAIN-CONTAINING PROTEIN-RELATED"/>
    <property type="match status" value="1"/>
</dbReference>
<gene>
    <name evidence="5" type="ORF">FTW19_02745</name>
</gene>
<dbReference type="GO" id="GO:0052689">
    <property type="term" value="F:carboxylic ester hydrolase activity"/>
    <property type="evidence" value="ECO:0007669"/>
    <property type="project" value="UniProtKB-ARBA"/>
</dbReference>
<dbReference type="KEGG" id="talb:FTW19_02745"/>
<evidence type="ECO:0000313" key="5">
    <source>
        <dbReference type="EMBL" id="QEE27020.1"/>
    </source>
</evidence>
<dbReference type="InterPro" id="IPR050261">
    <property type="entry name" value="FrsA_esterase"/>
</dbReference>
<name>A0A5B9E8V9_9BACT</name>
<dbReference type="InterPro" id="IPR029058">
    <property type="entry name" value="AB_hydrolase_fold"/>
</dbReference>
<feature type="chain" id="PRO_5022728710" evidence="3">
    <location>
        <begin position="25"/>
        <end position="299"/>
    </location>
</feature>